<dbReference type="RefSeq" id="WP_245127967.1">
    <property type="nucleotide sequence ID" value="NZ_JALJEJ010000001.1"/>
</dbReference>
<proteinExistence type="inferred from homology"/>
<keyword evidence="5" id="KW-1185">Reference proteome</keyword>
<evidence type="ECO:0000259" key="3">
    <source>
        <dbReference type="SMART" id="SM00470"/>
    </source>
</evidence>
<dbReference type="Gene3D" id="3.90.1530.30">
    <property type="match status" value="1"/>
</dbReference>
<dbReference type="SMART" id="SM00470">
    <property type="entry name" value="ParB"/>
    <property type="match status" value="1"/>
</dbReference>
<evidence type="ECO:0000313" key="4">
    <source>
        <dbReference type="EMBL" id="MCJ8208130.1"/>
    </source>
</evidence>
<dbReference type="Pfam" id="PF17762">
    <property type="entry name" value="HTH_ParB"/>
    <property type="match status" value="1"/>
</dbReference>
<dbReference type="InterPro" id="IPR050336">
    <property type="entry name" value="Chromosome_partition/occlusion"/>
</dbReference>
<protein>
    <submittedName>
        <fullName evidence="4">ParB/RepB/Spo0J family partition protein</fullName>
    </submittedName>
</protein>
<dbReference type="NCBIfam" id="TIGR00180">
    <property type="entry name" value="parB_part"/>
    <property type="match status" value="1"/>
</dbReference>
<evidence type="ECO:0000313" key="5">
    <source>
        <dbReference type="Proteomes" id="UP001139450"/>
    </source>
</evidence>
<accession>A0A9X1X0J4</accession>
<dbReference type="InterPro" id="IPR003115">
    <property type="entry name" value="ParB_N"/>
</dbReference>
<dbReference type="SUPFAM" id="SSF110849">
    <property type="entry name" value="ParB/Sulfiredoxin"/>
    <property type="match status" value="1"/>
</dbReference>
<name>A0A9X1X0J4_9SPHI</name>
<comment type="similarity">
    <text evidence="1">Belongs to the ParB family.</text>
</comment>
<dbReference type="InterPro" id="IPR036086">
    <property type="entry name" value="ParB/Sulfiredoxin_sf"/>
</dbReference>
<dbReference type="Gene3D" id="1.10.10.2830">
    <property type="match status" value="1"/>
</dbReference>
<dbReference type="PANTHER" id="PTHR33375">
    <property type="entry name" value="CHROMOSOME-PARTITIONING PROTEIN PARB-RELATED"/>
    <property type="match status" value="1"/>
</dbReference>
<dbReference type="GO" id="GO:0005694">
    <property type="term" value="C:chromosome"/>
    <property type="evidence" value="ECO:0007669"/>
    <property type="project" value="TreeGrafter"/>
</dbReference>
<sequence length="645" mass="72751">MSTTIKSNKKAITAKTSEAKTATKVAATHTAIPEGTPDKIERSLIDFSPLNYRKYYSEQALQEFASELLIHGIIHPLTVRVVTPGRFELVSGERRLRAAAIAGLETVPVIIKELTDEQVNEIQLAENLQRENPHPMNDAQGIGQMLASGKKVKEISLRLGKSEQFVHNRIKLLSLIEPVRDMFVAGVFTIQDALEIAAISEASQQDFFENNCAGWQSNPHFKINNFRWALNKYKCDLTGASFDTTDETLIAGMGACSGCRFNSATLTELFPELAKTQTCTNRQCFEQKCLAGLQRSLQAGWEQQPEALIFNYDPSDDVMALLEAAEGALQLPQFFKNQVDVWNRPQEPKREEFLDFSTADDEDIEERNDYEAGTETEDNDSPAYDEEAYQDALLEYRADTDEFDTMLLNGNLRKGLYLNREQISIIYFTERTSQSGNGYSQGTEKVTAKAVKEAEKEGSVSVELYDGEIERLRAREQRAKEIDAEKFQLDLHSLFVEQNSQEINCAPTTADLTAVKLMLYQSLGYSQKKGMDEFLGITCPTYHAEYHQELYEALLNLPEHAYTYLIRLALQGRADAKLPKTPEGFFLLPVSAGAGVDVDSLKNRYAEKARERESKRDTKIFEVEKKKELLRVKKELVLEETAKQG</sequence>
<dbReference type="InterPro" id="IPR041468">
    <property type="entry name" value="HTH_ParB/Spo0J"/>
</dbReference>
<dbReference type="InterPro" id="IPR004437">
    <property type="entry name" value="ParB/RepB/Spo0J"/>
</dbReference>
<comment type="caution">
    <text evidence="4">The sequence shown here is derived from an EMBL/GenBank/DDBJ whole genome shotgun (WGS) entry which is preliminary data.</text>
</comment>
<evidence type="ECO:0000256" key="2">
    <source>
        <dbReference type="SAM" id="MobiDB-lite"/>
    </source>
</evidence>
<dbReference type="EMBL" id="JALJEJ010000001">
    <property type="protein sequence ID" value="MCJ8208130.1"/>
    <property type="molecule type" value="Genomic_DNA"/>
</dbReference>
<evidence type="ECO:0000256" key="1">
    <source>
        <dbReference type="ARBA" id="ARBA00006295"/>
    </source>
</evidence>
<feature type="domain" description="ParB-like N-terminal" evidence="3">
    <location>
        <begin position="38"/>
        <end position="128"/>
    </location>
</feature>
<feature type="region of interest" description="Disordered" evidence="2">
    <location>
        <begin position="358"/>
        <end position="384"/>
    </location>
</feature>
<dbReference type="Pfam" id="PF02195">
    <property type="entry name" value="ParB_N"/>
    <property type="match status" value="1"/>
</dbReference>
<organism evidence="4 5">
    <name type="scientific">Mucilaginibacter straminoryzae</name>
    <dbReference type="NCBI Taxonomy" id="2932774"/>
    <lineage>
        <taxon>Bacteria</taxon>
        <taxon>Pseudomonadati</taxon>
        <taxon>Bacteroidota</taxon>
        <taxon>Sphingobacteriia</taxon>
        <taxon>Sphingobacteriales</taxon>
        <taxon>Sphingobacteriaceae</taxon>
        <taxon>Mucilaginibacter</taxon>
    </lineage>
</organism>
<dbReference type="PANTHER" id="PTHR33375:SF7">
    <property type="entry name" value="CHROMOSOME 2-PARTITIONING PROTEIN PARB-RELATED"/>
    <property type="match status" value="1"/>
</dbReference>
<dbReference type="SUPFAM" id="SSF109709">
    <property type="entry name" value="KorB DNA-binding domain-like"/>
    <property type="match status" value="1"/>
</dbReference>
<dbReference type="Proteomes" id="UP001139450">
    <property type="component" value="Unassembled WGS sequence"/>
</dbReference>
<reference evidence="4" key="1">
    <citation type="submission" date="2022-04" db="EMBL/GenBank/DDBJ databases">
        <title>Mucilaginibacter sp. RS28 isolated from freshwater.</title>
        <authorList>
            <person name="Ko S.-R."/>
        </authorList>
    </citation>
    <scope>NUCLEOTIDE SEQUENCE</scope>
    <source>
        <strain evidence="4">RS28</strain>
    </source>
</reference>
<dbReference type="AlphaFoldDB" id="A0A9X1X0J4"/>
<dbReference type="GO" id="GO:0007059">
    <property type="term" value="P:chromosome segregation"/>
    <property type="evidence" value="ECO:0007669"/>
    <property type="project" value="TreeGrafter"/>
</dbReference>
<gene>
    <name evidence="4" type="ORF">MUY27_00325</name>
</gene>
<dbReference type="GO" id="GO:0003677">
    <property type="term" value="F:DNA binding"/>
    <property type="evidence" value="ECO:0007669"/>
    <property type="project" value="InterPro"/>
</dbReference>